<dbReference type="InterPro" id="IPR013786">
    <property type="entry name" value="AcylCoA_DH/ox_N"/>
</dbReference>
<evidence type="ECO:0000259" key="7">
    <source>
        <dbReference type="Pfam" id="PF02770"/>
    </source>
</evidence>
<dbReference type="Pfam" id="PF00441">
    <property type="entry name" value="Acyl-CoA_dh_1"/>
    <property type="match status" value="1"/>
</dbReference>
<dbReference type="InterPro" id="IPR046373">
    <property type="entry name" value="Acyl-CoA_Oxase/DH_mid-dom_sf"/>
</dbReference>
<dbReference type="PANTHER" id="PTHR43884:SF12">
    <property type="entry name" value="ISOVALERYL-COA DEHYDROGENASE, MITOCHONDRIAL-RELATED"/>
    <property type="match status" value="1"/>
</dbReference>
<dbReference type="InterPro" id="IPR037069">
    <property type="entry name" value="AcylCoA_DH/ox_N_sf"/>
</dbReference>
<keyword evidence="10" id="KW-1185">Reference proteome</keyword>
<keyword evidence="5" id="KW-0560">Oxidoreductase</keyword>
<dbReference type="AlphaFoldDB" id="A0A4R3VK80"/>
<dbReference type="GO" id="GO:0003995">
    <property type="term" value="F:acyl-CoA dehydrogenase activity"/>
    <property type="evidence" value="ECO:0007669"/>
    <property type="project" value="InterPro"/>
</dbReference>
<evidence type="ECO:0000313" key="9">
    <source>
        <dbReference type="EMBL" id="TCV06343.1"/>
    </source>
</evidence>
<gene>
    <name evidence="9" type="ORF">EDC54_104252</name>
</gene>
<dbReference type="InterPro" id="IPR006091">
    <property type="entry name" value="Acyl-CoA_Oxase/DH_mid-dom"/>
</dbReference>
<comment type="caution">
    <text evidence="9">The sequence shown here is derived from an EMBL/GenBank/DDBJ whole genome shotgun (WGS) entry which is preliminary data.</text>
</comment>
<dbReference type="SUPFAM" id="SSF47203">
    <property type="entry name" value="Acyl-CoA dehydrogenase C-terminal domain-like"/>
    <property type="match status" value="1"/>
</dbReference>
<evidence type="ECO:0008006" key="11">
    <source>
        <dbReference type="Google" id="ProtNLM"/>
    </source>
</evidence>
<organism evidence="9 10">
    <name type="scientific">Samsonia erythrinae</name>
    <dbReference type="NCBI Taxonomy" id="160434"/>
    <lineage>
        <taxon>Bacteria</taxon>
        <taxon>Pseudomonadati</taxon>
        <taxon>Pseudomonadota</taxon>
        <taxon>Gammaproteobacteria</taxon>
        <taxon>Enterobacterales</taxon>
        <taxon>Pectobacteriaceae</taxon>
        <taxon>Samsonia</taxon>
    </lineage>
</organism>
<dbReference type="OrthoDB" id="6138585at2"/>
<dbReference type="PROSITE" id="PS00072">
    <property type="entry name" value="ACYL_COA_DH_1"/>
    <property type="match status" value="1"/>
</dbReference>
<keyword evidence="4 5" id="KW-0274">FAD</keyword>
<proteinExistence type="inferred from homology"/>
<dbReference type="Gene3D" id="2.40.110.10">
    <property type="entry name" value="Butyryl-CoA Dehydrogenase, subunit A, domain 2"/>
    <property type="match status" value="1"/>
</dbReference>
<evidence type="ECO:0000256" key="2">
    <source>
        <dbReference type="ARBA" id="ARBA00009347"/>
    </source>
</evidence>
<evidence type="ECO:0000256" key="1">
    <source>
        <dbReference type="ARBA" id="ARBA00001974"/>
    </source>
</evidence>
<evidence type="ECO:0000256" key="5">
    <source>
        <dbReference type="RuleBase" id="RU362125"/>
    </source>
</evidence>
<dbReference type="PIRSF" id="PIRSF016578">
    <property type="entry name" value="HsaA"/>
    <property type="match status" value="1"/>
</dbReference>
<dbReference type="Gene3D" id="1.20.140.10">
    <property type="entry name" value="Butyryl-CoA Dehydrogenase, subunit A, domain 3"/>
    <property type="match status" value="1"/>
</dbReference>
<name>A0A4R3VK80_9GAMM</name>
<dbReference type="InterPro" id="IPR006089">
    <property type="entry name" value="Acyl-CoA_DH_CS"/>
</dbReference>
<dbReference type="Pfam" id="PF02770">
    <property type="entry name" value="Acyl-CoA_dh_M"/>
    <property type="match status" value="1"/>
</dbReference>
<accession>A0A4R3VK80</accession>
<dbReference type="EMBL" id="SMBY01000004">
    <property type="protein sequence ID" value="TCV06343.1"/>
    <property type="molecule type" value="Genomic_DNA"/>
</dbReference>
<protein>
    <recommendedName>
        <fullName evidence="11">Acyl-CoA dehydrogenase</fullName>
    </recommendedName>
</protein>
<reference evidence="9 10" key="1">
    <citation type="submission" date="2019-03" db="EMBL/GenBank/DDBJ databases">
        <title>Genomic Encyclopedia of Type Strains, Phase IV (KMG-IV): sequencing the most valuable type-strain genomes for metagenomic binning, comparative biology and taxonomic classification.</title>
        <authorList>
            <person name="Goeker M."/>
        </authorList>
    </citation>
    <scope>NUCLEOTIDE SEQUENCE [LARGE SCALE GENOMIC DNA]</scope>
    <source>
        <strain evidence="9 10">DSM 16730</strain>
    </source>
</reference>
<comment type="cofactor">
    <cofactor evidence="1 5">
        <name>FAD</name>
        <dbReference type="ChEBI" id="CHEBI:57692"/>
    </cofactor>
</comment>
<feature type="domain" description="Acyl-CoA dehydrogenase/oxidase C-terminal" evidence="6">
    <location>
        <begin position="228"/>
        <end position="371"/>
    </location>
</feature>
<dbReference type="GO" id="GO:0050660">
    <property type="term" value="F:flavin adenine dinucleotide binding"/>
    <property type="evidence" value="ECO:0007669"/>
    <property type="project" value="InterPro"/>
</dbReference>
<dbReference type="Pfam" id="PF02771">
    <property type="entry name" value="Acyl-CoA_dh_N"/>
    <property type="match status" value="1"/>
</dbReference>
<dbReference type="CDD" id="cd00567">
    <property type="entry name" value="ACAD"/>
    <property type="match status" value="1"/>
</dbReference>
<sequence>MTWTDNDRNRFLHWRSVCRSQLSEAGELHDKSGYVSEHALSLISQERMLCPFIPESFGGLGMSMHVIAALHEEMGRSCASLRSLLTVHSMVAFSINRSGTFQQKQRFLPYLVSGQLLAAFALSEERAGSDPSAMITTASRSDEGWVLNGHKKWISLATIANLFLVFARTTDERISAFLVPADLQGVNVEPISGIRSMRASMLGHIHFDNCQLNHDALLGIEGFGFPFIATDALTLGRLSVASGALGMLQDCLEHLTVYASKRQQGGQVIVEHQLVKEKLASIIVDLTAGRALTKKTAIQMDADQVNAAVTACITKQFCSQACSRGTSDAVQLFGAKGIAEDSPVFRHYQDARVNEIIEGSTQILSLLIAEQASLEEPYP</sequence>
<evidence type="ECO:0000256" key="4">
    <source>
        <dbReference type="ARBA" id="ARBA00022827"/>
    </source>
</evidence>
<dbReference type="Proteomes" id="UP000295433">
    <property type="component" value="Unassembled WGS sequence"/>
</dbReference>
<evidence type="ECO:0000259" key="6">
    <source>
        <dbReference type="Pfam" id="PF00441"/>
    </source>
</evidence>
<feature type="domain" description="Acyl-CoA oxidase/dehydrogenase middle" evidence="7">
    <location>
        <begin position="119"/>
        <end position="210"/>
    </location>
</feature>
<dbReference type="InterPro" id="IPR009075">
    <property type="entry name" value="AcylCo_DH/oxidase_C"/>
</dbReference>
<evidence type="ECO:0000256" key="3">
    <source>
        <dbReference type="ARBA" id="ARBA00022630"/>
    </source>
</evidence>
<evidence type="ECO:0000313" key="10">
    <source>
        <dbReference type="Proteomes" id="UP000295433"/>
    </source>
</evidence>
<keyword evidence="3 5" id="KW-0285">Flavoprotein</keyword>
<dbReference type="RefSeq" id="WP_132455604.1">
    <property type="nucleotide sequence ID" value="NZ_JAWIZJ010000004.1"/>
</dbReference>
<dbReference type="SUPFAM" id="SSF56645">
    <property type="entry name" value="Acyl-CoA dehydrogenase NM domain-like"/>
    <property type="match status" value="1"/>
</dbReference>
<feature type="domain" description="Acyl-CoA dehydrogenase/oxidase N-terminal" evidence="8">
    <location>
        <begin position="15"/>
        <end position="115"/>
    </location>
</feature>
<dbReference type="PANTHER" id="PTHR43884">
    <property type="entry name" value="ACYL-COA DEHYDROGENASE"/>
    <property type="match status" value="1"/>
</dbReference>
<comment type="similarity">
    <text evidence="2 5">Belongs to the acyl-CoA dehydrogenase family.</text>
</comment>
<evidence type="ECO:0000259" key="8">
    <source>
        <dbReference type="Pfam" id="PF02771"/>
    </source>
</evidence>
<dbReference type="InterPro" id="IPR009100">
    <property type="entry name" value="AcylCoA_DH/oxidase_NM_dom_sf"/>
</dbReference>
<dbReference type="Gene3D" id="1.10.540.10">
    <property type="entry name" value="Acyl-CoA dehydrogenase/oxidase, N-terminal domain"/>
    <property type="match status" value="1"/>
</dbReference>
<dbReference type="InterPro" id="IPR036250">
    <property type="entry name" value="AcylCo_DH-like_C"/>
</dbReference>